<proteinExistence type="predicted"/>
<sequence>MILKNFAVCVTRVIIFSNTLGRILPSHLASKSQNADITGVR</sequence>
<accession>A0A286RJ01</accession>
<dbReference type="EMBL" id="CP018477">
    <property type="protein sequence ID" value="ASV75934.1"/>
    <property type="molecule type" value="Genomic_DNA"/>
</dbReference>
<evidence type="ECO:0000313" key="1">
    <source>
        <dbReference type="EMBL" id="ASV75934.1"/>
    </source>
</evidence>
<keyword evidence="2" id="KW-1185">Reference proteome</keyword>
<protein>
    <submittedName>
        <fullName evidence="1">Uncharacterized protein</fullName>
    </submittedName>
</protein>
<dbReference type="AlphaFoldDB" id="A0A286RJ01"/>
<evidence type="ECO:0000313" key="2">
    <source>
        <dbReference type="Proteomes" id="UP000215086"/>
    </source>
</evidence>
<reference evidence="1 2" key="1">
    <citation type="journal article" name="Front. Microbiol.">
        <title>Sugar Metabolism of the First Thermophilic Planctomycete Thermogutta terrifontis: Comparative Genomic and Transcriptomic Approaches.</title>
        <authorList>
            <person name="Elcheninov A.G."/>
            <person name="Menzel P."/>
            <person name="Gudbergsdottir S.R."/>
            <person name="Slesarev A.I."/>
            <person name="Kadnikov V.V."/>
            <person name="Krogh A."/>
            <person name="Bonch-Osmolovskaya E.A."/>
            <person name="Peng X."/>
            <person name="Kublanov I.V."/>
        </authorList>
    </citation>
    <scope>NUCLEOTIDE SEQUENCE [LARGE SCALE GENOMIC DNA]</scope>
    <source>
        <strain evidence="1 2">R1</strain>
    </source>
</reference>
<dbReference type="Proteomes" id="UP000215086">
    <property type="component" value="Chromosome"/>
</dbReference>
<gene>
    <name evidence="1" type="ORF">THTE_3332</name>
</gene>
<organism evidence="1 2">
    <name type="scientific">Thermogutta terrifontis</name>
    <dbReference type="NCBI Taxonomy" id="1331910"/>
    <lineage>
        <taxon>Bacteria</taxon>
        <taxon>Pseudomonadati</taxon>
        <taxon>Planctomycetota</taxon>
        <taxon>Planctomycetia</taxon>
        <taxon>Pirellulales</taxon>
        <taxon>Thermoguttaceae</taxon>
        <taxon>Thermogutta</taxon>
    </lineage>
</organism>
<name>A0A286RJ01_9BACT</name>
<dbReference type="KEGG" id="ttf:THTE_3332"/>